<accession>A0ABD4ECH9</accession>
<dbReference type="Proteomes" id="UP000057910">
    <property type="component" value="Unassembled WGS sequence"/>
</dbReference>
<protein>
    <recommendedName>
        <fullName evidence="3">DUF1643 domain-containing protein</fullName>
    </recommendedName>
</protein>
<gene>
    <name evidence="1" type="ORF">WJ68_33735</name>
</gene>
<comment type="caution">
    <text evidence="1">The sequence shown here is derived from an EMBL/GenBank/DDBJ whole genome shotgun (WGS) entry which is preliminary data.</text>
</comment>
<dbReference type="EMBL" id="LPAD01000007">
    <property type="protein sequence ID" value="KVN92584.1"/>
    <property type="molecule type" value="Genomic_DNA"/>
</dbReference>
<evidence type="ECO:0008006" key="3">
    <source>
        <dbReference type="Google" id="ProtNLM"/>
    </source>
</evidence>
<reference evidence="1 2" key="1">
    <citation type="submission" date="2015-11" db="EMBL/GenBank/DDBJ databases">
        <title>Expanding the genomic diversity of Burkholderia species for the development of highly accurate diagnostics.</title>
        <authorList>
            <person name="Sahl J."/>
            <person name="Keim P."/>
            <person name="Wagner D."/>
        </authorList>
    </citation>
    <scope>NUCLEOTIDE SEQUENCE [LARGE SCALE GENOMIC DNA]</scope>
    <source>
        <strain evidence="1 2">MSMB1585WGS</strain>
    </source>
</reference>
<dbReference type="Pfam" id="PF07799">
    <property type="entry name" value="DUF1643"/>
    <property type="match status" value="1"/>
</dbReference>
<sequence>MSAIISPCCRFRYRLERDVAPTGIIVAFFGVNPSRADASVRDQTDLKWTGFAARWGARKYIAGNPFAFRSPNVRDLAAVVDPIGPENDEHIARIIADADLLVPCWGDRGKLPKNLRPRLDVVEGLLRASRKPLKVFGLTSKGDPRHPLMLGYDTPLVDWKRAAGRLLDGRTHNEFPERR</sequence>
<dbReference type="RefSeq" id="WP_060037961.1">
    <property type="nucleotide sequence ID" value="NZ_LPAD01000007.1"/>
</dbReference>
<evidence type="ECO:0000313" key="2">
    <source>
        <dbReference type="Proteomes" id="UP000057910"/>
    </source>
</evidence>
<dbReference type="InterPro" id="IPR012441">
    <property type="entry name" value="DUF1643"/>
</dbReference>
<name>A0ABD4ECH9_9BURK</name>
<evidence type="ECO:0000313" key="1">
    <source>
        <dbReference type="EMBL" id="KVN92584.1"/>
    </source>
</evidence>
<proteinExistence type="predicted"/>
<dbReference type="AlphaFoldDB" id="A0ABD4ECH9"/>
<organism evidence="1 2">
    <name type="scientific">Burkholderia ubonensis</name>
    <dbReference type="NCBI Taxonomy" id="101571"/>
    <lineage>
        <taxon>Bacteria</taxon>
        <taxon>Pseudomonadati</taxon>
        <taxon>Pseudomonadota</taxon>
        <taxon>Betaproteobacteria</taxon>
        <taxon>Burkholderiales</taxon>
        <taxon>Burkholderiaceae</taxon>
        <taxon>Burkholderia</taxon>
        <taxon>Burkholderia cepacia complex</taxon>
    </lineage>
</organism>